<keyword evidence="2 4" id="KW-0479">Metal-binding</keyword>
<evidence type="ECO:0000256" key="4">
    <source>
        <dbReference type="PROSITE-ProRule" id="PRU00433"/>
    </source>
</evidence>
<evidence type="ECO:0000256" key="3">
    <source>
        <dbReference type="ARBA" id="ARBA00023004"/>
    </source>
</evidence>
<keyword evidence="8" id="KW-1185">Reference proteome</keyword>
<dbReference type="PROSITE" id="PS51257">
    <property type="entry name" value="PROKAR_LIPOPROTEIN"/>
    <property type="match status" value="1"/>
</dbReference>
<dbReference type="RefSeq" id="WP_120274597.1">
    <property type="nucleotide sequence ID" value="NZ_RAPN01000002.1"/>
</dbReference>
<dbReference type="InterPro" id="IPR036909">
    <property type="entry name" value="Cyt_c-like_dom_sf"/>
</dbReference>
<evidence type="ECO:0000256" key="1">
    <source>
        <dbReference type="ARBA" id="ARBA00022617"/>
    </source>
</evidence>
<dbReference type="InterPro" id="IPR009056">
    <property type="entry name" value="Cyt_c-like_dom"/>
</dbReference>
<dbReference type="GO" id="GO:0009055">
    <property type="term" value="F:electron transfer activity"/>
    <property type="evidence" value="ECO:0007669"/>
    <property type="project" value="InterPro"/>
</dbReference>
<accession>A0A419VYW8</accession>
<dbReference type="Pfam" id="PF00034">
    <property type="entry name" value="Cytochrom_C"/>
    <property type="match status" value="1"/>
</dbReference>
<comment type="caution">
    <text evidence="7">The sequence shown here is derived from an EMBL/GenBank/DDBJ whole genome shotgun (WGS) entry which is preliminary data.</text>
</comment>
<keyword evidence="3 4" id="KW-0408">Iron</keyword>
<dbReference type="GO" id="GO:0046872">
    <property type="term" value="F:metal ion binding"/>
    <property type="evidence" value="ECO:0007669"/>
    <property type="project" value="UniProtKB-KW"/>
</dbReference>
<organism evidence="7 8">
    <name type="scientific">Mangrovibacterium diazotrophicum</name>
    <dbReference type="NCBI Taxonomy" id="1261403"/>
    <lineage>
        <taxon>Bacteria</taxon>
        <taxon>Pseudomonadati</taxon>
        <taxon>Bacteroidota</taxon>
        <taxon>Bacteroidia</taxon>
        <taxon>Marinilabiliales</taxon>
        <taxon>Prolixibacteraceae</taxon>
        <taxon>Mangrovibacterium</taxon>
    </lineage>
</organism>
<evidence type="ECO:0000259" key="6">
    <source>
        <dbReference type="PROSITE" id="PS51007"/>
    </source>
</evidence>
<protein>
    <submittedName>
        <fullName evidence="7">Cytochrome c</fullName>
    </submittedName>
</protein>
<reference evidence="7 8" key="1">
    <citation type="submission" date="2018-09" db="EMBL/GenBank/DDBJ databases">
        <title>Genomic Encyclopedia of Archaeal and Bacterial Type Strains, Phase II (KMG-II): from individual species to whole genera.</title>
        <authorList>
            <person name="Goeker M."/>
        </authorList>
    </citation>
    <scope>NUCLEOTIDE SEQUENCE [LARGE SCALE GENOMIC DNA]</scope>
    <source>
        <strain evidence="7 8">DSM 27148</strain>
    </source>
</reference>
<evidence type="ECO:0000256" key="5">
    <source>
        <dbReference type="SAM" id="SignalP"/>
    </source>
</evidence>
<name>A0A419VYW8_9BACT</name>
<sequence length="128" mass="13957">MSMKKCKVYLLIALLGLAFSACVYDFEAVEVIEEIPDTQVISFSETIIPIFESKCTSCHKVGGIKPVPDLTAANAYNSINSSTYINATTPENSLIYTKPSPDGSHSAKYTRQEAAFVLAWINQGAQDN</sequence>
<dbReference type="PROSITE" id="PS51007">
    <property type="entry name" value="CYTC"/>
    <property type="match status" value="1"/>
</dbReference>
<dbReference type="EMBL" id="RAPN01000002">
    <property type="protein sequence ID" value="RKD88435.1"/>
    <property type="molecule type" value="Genomic_DNA"/>
</dbReference>
<feature type="domain" description="Cytochrome c" evidence="6">
    <location>
        <begin position="42"/>
        <end position="125"/>
    </location>
</feature>
<feature type="signal peptide" evidence="5">
    <location>
        <begin position="1"/>
        <end position="23"/>
    </location>
</feature>
<dbReference type="AlphaFoldDB" id="A0A419VYW8"/>
<proteinExistence type="predicted"/>
<evidence type="ECO:0000256" key="2">
    <source>
        <dbReference type="ARBA" id="ARBA00022723"/>
    </source>
</evidence>
<keyword evidence="1 4" id="KW-0349">Heme</keyword>
<gene>
    <name evidence="7" type="ORF">BC643_3584</name>
</gene>
<evidence type="ECO:0000313" key="7">
    <source>
        <dbReference type="EMBL" id="RKD88435.1"/>
    </source>
</evidence>
<evidence type="ECO:0000313" key="8">
    <source>
        <dbReference type="Proteomes" id="UP000283387"/>
    </source>
</evidence>
<feature type="chain" id="PRO_5019152758" evidence="5">
    <location>
        <begin position="24"/>
        <end position="128"/>
    </location>
</feature>
<dbReference type="OrthoDB" id="1524994at2"/>
<dbReference type="SUPFAM" id="SSF46626">
    <property type="entry name" value="Cytochrome c"/>
    <property type="match status" value="1"/>
</dbReference>
<dbReference type="Gene3D" id="1.10.760.10">
    <property type="entry name" value="Cytochrome c-like domain"/>
    <property type="match status" value="1"/>
</dbReference>
<keyword evidence="5" id="KW-0732">Signal</keyword>
<dbReference type="Proteomes" id="UP000283387">
    <property type="component" value="Unassembled WGS sequence"/>
</dbReference>
<dbReference type="GO" id="GO:0020037">
    <property type="term" value="F:heme binding"/>
    <property type="evidence" value="ECO:0007669"/>
    <property type="project" value="InterPro"/>
</dbReference>